<dbReference type="Proteomes" id="UP000321533">
    <property type="component" value="Chromosome"/>
</dbReference>
<evidence type="ECO:0000256" key="4">
    <source>
        <dbReference type="ARBA" id="ARBA00023163"/>
    </source>
</evidence>
<dbReference type="InterPro" id="IPR005119">
    <property type="entry name" value="LysR_subst-bd"/>
</dbReference>
<keyword evidence="3" id="KW-0238">DNA-binding</keyword>
<evidence type="ECO:0000313" key="7">
    <source>
        <dbReference type="Proteomes" id="UP000321533"/>
    </source>
</evidence>
<dbReference type="Gene3D" id="1.10.10.10">
    <property type="entry name" value="Winged helix-like DNA-binding domain superfamily/Winged helix DNA-binding domain"/>
    <property type="match status" value="1"/>
</dbReference>
<dbReference type="PANTHER" id="PTHR30126:SF5">
    <property type="entry name" value="HTH-TYPE TRANSCRIPTIONAL ACTIVATOR CMPR"/>
    <property type="match status" value="1"/>
</dbReference>
<dbReference type="PANTHER" id="PTHR30126">
    <property type="entry name" value="HTH-TYPE TRANSCRIPTIONAL REGULATOR"/>
    <property type="match status" value="1"/>
</dbReference>
<dbReference type="InterPro" id="IPR036390">
    <property type="entry name" value="WH_DNA-bd_sf"/>
</dbReference>
<name>A0A5B8V857_9BACT</name>
<dbReference type="GO" id="GO:0000976">
    <property type="term" value="F:transcription cis-regulatory region binding"/>
    <property type="evidence" value="ECO:0007669"/>
    <property type="project" value="TreeGrafter"/>
</dbReference>
<dbReference type="EMBL" id="CP042435">
    <property type="protein sequence ID" value="QEC66896.1"/>
    <property type="molecule type" value="Genomic_DNA"/>
</dbReference>
<reference evidence="6 7" key="1">
    <citation type="journal article" date="2016" name="Int. J. Syst. Evol. Microbiol.">
        <title>Panacibacter ginsenosidivorans gen. nov., sp. nov., with ginsenoside converting activity isolated from soil of a ginseng field.</title>
        <authorList>
            <person name="Siddiqi M.Z."/>
            <person name="Muhammad Shafi S."/>
            <person name="Choi K.D."/>
            <person name="Im W.T."/>
        </authorList>
    </citation>
    <scope>NUCLEOTIDE SEQUENCE [LARGE SCALE GENOMIC DNA]</scope>
    <source>
        <strain evidence="6 7">Gsoil1550</strain>
    </source>
</reference>
<accession>A0A5B8V857</accession>
<evidence type="ECO:0000259" key="5">
    <source>
        <dbReference type="PROSITE" id="PS50931"/>
    </source>
</evidence>
<sequence>MNFTLNQLRIFVAVVDKKSITKASEELHMTQPAVSIQISNLQSQFDIPLIEVIARKVYVTEFGMELYKLAVTTLEHVNSIHYKTHSFRGLLSGKLRVSVVSTGKYIMPYYLKDFLKENPKIDLMIDVTNKSKVIESLEKNEVDFCLVSVLPKHIDLEEEILLPNKLVLTASAETDIKVKSRLHKSVFSDLPLIFREEGSGTRETMQKYFEKAGIIPKVKLELTSSEAVKQAVIAGLGYSILPVLSLKNELKLKSIKIIPVQGLPLKSNWRLIWLRQKKFSTVAQSYLDFIRKQKPDIYKNYFSWTEAY</sequence>
<dbReference type="InterPro" id="IPR036388">
    <property type="entry name" value="WH-like_DNA-bd_sf"/>
</dbReference>
<dbReference type="GO" id="GO:0003700">
    <property type="term" value="F:DNA-binding transcription factor activity"/>
    <property type="evidence" value="ECO:0007669"/>
    <property type="project" value="InterPro"/>
</dbReference>
<dbReference type="Pfam" id="PF03466">
    <property type="entry name" value="LysR_substrate"/>
    <property type="match status" value="1"/>
</dbReference>
<keyword evidence="2" id="KW-0805">Transcription regulation</keyword>
<organism evidence="6 7">
    <name type="scientific">Panacibacter ginsenosidivorans</name>
    <dbReference type="NCBI Taxonomy" id="1813871"/>
    <lineage>
        <taxon>Bacteria</taxon>
        <taxon>Pseudomonadati</taxon>
        <taxon>Bacteroidota</taxon>
        <taxon>Chitinophagia</taxon>
        <taxon>Chitinophagales</taxon>
        <taxon>Chitinophagaceae</taxon>
        <taxon>Panacibacter</taxon>
    </lineage>
</organism>
<dbReference type="OrthoDB" id="9785745at2"/>
<dbReference type="PRINTS" id="PR00039">
    <property type="entry name" value="HTHLYSR"/>
</dbReference>
<dbReference type="PROSITE" id="PS50931">
    <property type="entry name" value="HTH_LYSR"/>
    <property type="match status" value="1"/>
</dbReference>
<protein>
    <submittedName>
        <fullName evidence="6">LysR family transcriptional regulator</fullName>
    </submittedName>
</protein>
<dbReference type="SUPFAM" id="SSF53850">
    <property type="entry name" value="Periplasmic binding protein-like II"/>
    <property type="match status" value="1"/>
</dbReference>
<keyword evidence="4" id="KW-0804">Transcription</keyword>
<dbReference type="Gene3D" id="3.40.190.290">
    <property type="match status" value="1"/>
</dbReference>
<feature type="domain" description="HTH lysR-type" evidence="5">
    <location>
        <begin position="3"/>
        <end position="60"/>
    </location>
</feature>
<dbReference type="SUPFAM" id="SSF46785">
    <property type="entry name" value="Winged helix' DNA-binding domain"/>
    <property type="match status" value="1"/>
</dbReference>
<dbReference type="Pfam" id="PF00126">
    <property type="entry name" value="HTH_1"/>
    <property type="match status" value="1"/>
</dbReference>
<evidence type="ECO:0000256" key="2">
    <source>
        <dbReference type="ARBA" id="ARBA00023015"/>
    </source>
</evidence>
<dbReference type="KEGG" id="pgin:FRZ67_06145"/>
<evidence type="ECO:0000256" key="3">
    <source>
        <dbReference type="ARBA" id="ARBA00023125"/>
    </source>
</evidence>
<evidence type="ECO:0000256" key="1">
    <source>
        <dbReference type="ARBA" id="ARBA00009437"/>
    </source>
</evidence>
<comment type="similarity">
    <text evidence="1">Belongs to the LysR transcriptional regulatory family.</text>
</comment>
<dbReference type="AlphaFoldDB" id="A0A5B8V857"/>
<dbReference type="RefSeq" id="WP_147188696.1">
    <property type="nucleotide sequence ID" value="NZ_CP042435.1"/>
</dbReference>
<keyword evidence="7" id="KW-1185">Reference proteome</keyword>
<evidence type="ECO:0000313" key="6">
    <source>
        <dbReference type="EMBL" id="QEC66896.1"/>
    </source>
</evidence>
<gene>
    <name evidence="6" type="ORF">FRZ67_06145</name>
</gene>
<dbReference type="InterPro" id="IPR000847">
    <property type="entry name" value="LysR_HTH_N"/>
</dbReference>
<proteinExistence type="inferred from homology"/>